<feature type="chain" id="PRO_5046886422" description="Small secreted protein" evidence="3">
    <location>
        <begin position="24"/>
        <end position="184"/>
    </location>
</feature>
<keyword evidence="5" id="KW-1185">Reference proteome</keyword>
<proteinExistence type="predicted"/>
<evidence type="ECO:0000256" key="3">
    <source>
        <dbReference type="SAM" id="SignalP"/>
    </source>
</evidence>
<evidence type="ECO:0000256" key="1">
    <source>
        <dbReference type="SAM" id="Coils"/>
    </source>
</evidence>
<evidence type="ECO:0000313" key="4">
    <source>
        <dbReference type="EMBL" id="GAA0473233.1"/>
    </source>
</evidence>
<protein>
    <recommendedName>
        <fullName evidence="6">Small secreted protein</fullName>
    </recommendedName>
</protein>
<sequence>MRVTKLSSAVIAAAACGSLLAGAAGPALAGQRGAPEPRPAARPAQPKAAAVQQQLEVAGHLGETLSLTSRIAREAQAGKPDLKTLTSLRQQLQKSTAQLLEATKKLTPPATPKAGAHRAPDPVAEIKQLLEKLIKDIEKLLQDVLKKDSAAAKASTATAVEDLKELLAKIPGLTEEAAPPAPVA</sequence>
<keyword evidence="3" id="KW-0732">Signal</keyword>
<organism evidence="4 5">
    <name type="scientific">Streptomyces stramineus</name>
    <dbReference type="NCBI Taxonomy" id="173861"/>
    <lineage>
        <taxon>Bacteria</taxon>
        <taxon>Bacillati</taxon>
        <taxon>Actinomycetota</taxon>
        <taxon>Actinomycetes</taxon>
        <taxon>Kitasatosporales</taxon>
        <taxon>Streptomycetaceae</taxon>
        <taxon>Streptomyces</taxon>
    </lineage>
</organism>
<feature type="region of interest" description="Disordered" evidence="2">
    <location>
        <begin position="27"/>
        <end position="49"/>
    </location>
</feature>
<name>A0ABP3K743_9ACTN</name>
<dbReference type="EMBL" id="BAAAHB010000044">
    <property type="protein sequence ID" value="GAA0473233.1"/>
    <property type="molecule type" value="Genomic_DNA"/>
</dbReference>
<reference evidence="5" key="1">
    <citation type="journal article" date="2019" name="Int. J. Syst. Evol. Microbiol.">
        <title>The Global Catalogue of Microorganisms (GCM) 10K type strain sequencing project: providing services to taxonomists for standard genome sequencing and annotation.</title>
        <authorList>
            <consortium name="The Broad Institute Genomics Platform"/>
            <consortium name="The Broad Institute Genome Sequencing Center for Infectious Disease"/>
            <person name="Wu L."/>
            <person name="Ma J."/>
        </authorList>
    </citation>
    <scope>NUCLEOTIDE SEQUENCE [LARGE SCALE GENOMIC DNA]</scope>
    <source>
        <strain evidence="5">JCM 10649</strain>
    </source>
</reference>
<feature type="signal peptide" evidence="3">
    <location>
        <begin position="1"/>
        <end position="23"/>
    </location>
</feature>
<feature type="coiled-coil region" evidence="1">
    <location>
        <begin position="85"/>
        <end position="147"/>
    </location>
</feature>
<evidence type="ECO:0000256" key="2">
    <source>
        <dbReference type="SAM" id="MobiDB-lite"/>
    </source>
</evidence>
<accession>A0ABP3K743</accession>
<evidence type="ECO:0008006" key="6">
    <source>
        <dbReference type="Google" id="ProtNLM"/>
    </source>
</evidence>
<keyword evidence="1" id="KW-0175">Coiled coil</keyword>
<dbReference type="Proteomes" id="UP001499895">
    <property type="component" value="Unassembled WGS sequence"/>
</dbReference>
<comment type="caution">
    <text evidence="4">The sequence shown here is derived from an EMBL/GenBank/DDBJ whole genome shotgun (WGS) entry which is preliminary data.</text>
</comment>
<dbReference type="PROSITE" id="PS51257">
    <property type="entry name" value="PROKAR_LIPOPROTEIN"/>
    <property type="match status" value="1"/>
</dbReference>
<evidence type="ECO:0000313" key="5">
    <source>
        <dbReference type="Proteomes" id="UP001499895"/>
    </source>
</evidence>
<gene>
    <name evidence="4" type="ORF">GCM10009544_39040</name>
</gene>
<dbReference type="RefSeq" id="WP_344092384.1">
    <property type="nucleotide sequence ID" value="NZ_BAAAHB010000044.1"/>
</dbReference>